<dbReference type="Pfam" id="PF00931">
    <property type="entry name" value="NB-ARC"/>
    <property type="match status" value="1"/>
</dbReference>
<dbReference type="InterPro" id="IPR032675">
    <property type="entry name" value="LRR_dom_sf"/>
</dbReference>
<dbReference type="InterPro" id="IPR021929">
    <property type="entry name" value="R1A-like_N"/>
</dbReference>
<dbReference type="InterPro" id="IPR042197">
    <property type="entry name" value="Apaf_helical"/>
</dbReference>
<feature type="domain" description="Late blight resistance protein R1A-like N-terminal" evidence="15">
    <location>
        <begin position="312"/>
        <end position="616"/>
    </location>
</feature>
<evidence type="ECO:0000259" key="14">
    <source>
        <dbReference type="Pfam" id="PF00931"/>
    </source>
</evidence>
<dbReference type="Pfam" id="PF23559">
    <property type="entry name" value="WHD_DRP"/>
    <property type="match status" value="1"/>
</dbReference>
<evidence type="ECO:0000313" key="19">
    <source>
        <dbReference type="Proteomes" id="UP000222542"/>
    </source>
</evidence>
<dbReference type="EMBL" id="AYRZ02000010">
    <property type="protein sequence ID" value="PHT70975.1"/>
    <property type="molecule type" value="Genomic_DNA"/>
</dbReference>
<keyword evidence="10" id="KW-0611">Plant defense</keyword>
<dbReference type="Gramene" id="PHT70975">
    <property type="protein sequence ID" value="PHT70975"/>
    <property type="gene ID" value="T459_26079"/>
</dbReference>
<evidence type="ECO:0000256" key="10">
    <source>
        <dbReference type="ARBA" id="ARBA00022821"/>
    </source>
</evidence>
<dbReference type="SUPFAM" id="SSF52540">
    <property type="entry name" value="P-loop containing nucleoside triphosphate hydrolases"/>
    <property type="match status" value="1"/>
</dbReference>
<keyword evidence="5" id="KW-0963">Cytoplasm</keyword>
<keyword evidence="9" id="KW-0547">Nucleotide-binding</keyword>
<dbReference type="STRING" id="4072.A0A2G2YMQ2"/>
<keyword evidence="8" id="KW-0677">Repeat</keyword>
<keyword evidence="19" id="KW-1185">Reference proteome</keyword>
<reference evidence="18 19" key="2">
    <citation type="journal article" date="2017" name="Genome Biol.">
        <title>New reference genome sequences of hot pepper reveal the massive evolution of plant disease-resistance genes by retroduplication.</title>
        <authorList>
            <person name="Kim S."/>
            <person name="Park J."/>
            <person name="Yeom S.I."/>
            <person name="Kim Y.M."/>
            <person name="Seo E."/>
            <person name="Kim K.T."/>
            <person name="Kim M.S."/>
            <person name="Lee J.M."/>
            <person name="Cheong K."/>
            <person name="Shin H.S."/>
            <person name="Kim S.B."/>
            <person name="Han K."/>
            <person name="Lee J."/>
            <person name="Park M."/>
            <person name="Lee H.A."/>
            <person name="Lee H.Y."/>
            <person name="Lee Y."/>
            <person name="Oh S."/>
            <person name="Lee J.H."/>
            <person name="Choi E."/>
            <person name="Choi E."/>
            <person name="Lee S.E."/>
            <person name="Jeon J."/>
            <person name="Kim H."/>
            <person name="Choi G."/>
            <person name="Song H."/>
            <person name="Lee J."/>
            <person name="Lee S.C."/>
            <person name="Kwon J.K."/>
            <person name="Lee H.Y."/>
            <person name="Koo N."/>
            <person name="Hong Y."/>
            <person name="Kim R.W."/>
            <person name="Kang W.H."/>
            <person name="Huh J.H."/>
            <person name="Kang B.C."/>
            <person name="Yang T.J."/>
            <person name="Lee Y.H."/>
            <person name="Bennetzen J.L."/>
            <person name="Choi D."/>
        </authorList>
    </citation>
    <scope>NUCLEOTIDE SEQUENCE [LARGE SCALE GENOMIC DNA]</scope>
    <source>
        <strain evidence="19">cv. CM334</strain>
    </source>
</reference>
<evidence type="ECO:0000256" key="6">
    <source>
        <dbReference type="ARBA" id="ARBA00022614"/>
    </source>
</evidence>
<organism evidence="18 19">
    <name type="scientific">Capsicum annuum</name>
    <name type="common">Capsicum pepper</name>
    <dbReference type="NCBI Taxonomy" id="4072"/>
    <lineage>
        <taxon>Eukaryota</taxon>
        <taxon>Viridiplantae</taxon>
        <taxon>Streptophyta</taxon>
        <taxon>Embryophyta</taxon>
        <taxon>Tracheophyta</taxon>
        <taxon>Spermatophyta</taxon>
        <taxon>Magnoliopsida</taxon>
        <taxon>eudicotyledons</taxon>
        <taxon>Gunneridae</taxon>
        <taxon>Pentapetalae</taxon>
        <taxon>asterids</taxon>
        <taxon>lamiids</taxon>
        <taxon>Solanales</taxon>
        <taxon>Solanaceae</taxon>
        <taxon>Solanoideae</taxon>
        <taxon>Capsiceae</taxon>
        <taxon>Capsicum</taxon>
    </lineage>
</organism>
<keyword evidence="13" id="KW-0472">Membrane</keyword>
<dbReference type="Gene3D" id="1.10.8.430">
    <property type="entry name" value="Helical domain of apoptotic protease-activating factors"/>
    <property type="match status" value="1"/>
</dbReference>
<reference evidence="18 19" key="1">
    <citation type="journal article" date="2014" name="Nat. Genet.">
        <title>Genome sequence of the hot pepper provides insights into the evolution of pungency in Capsicum species.</title>
        <authorList>
            <person name="Kim S."/>
            <person name="Park M."/>
            <person name="Yeom S.I."/>
            <person name="Kim Y.M."/>
            <person name="Lee J.M."/>
            <person name="Lee H.A."/>
            <person name="Seo E."/>
            <person name="Choi J."/>
            <person name="Cheong K."/>
            <person name="Kim K.T."/>
            <person name="Jung K."/>
            <person name="Lee G.W."/>
            <person name="Oh S.K."/>
            <person name="Bae C."/>
            <person name="Kim S.B."/>
            <person name="Lee H.Y."/>
            <person name="Kim S.Y."/>
            <person name="Kim M.S."/>
            <person name="Kang B.C."/>
            <person name="Jo Y.D."/>
            <person name="Yang H.B."/>
            <person name="Jeong H.J."/>
            <person name="Kang W.H."/>
            <person name="Kwon J.K."/>
            <person name="Shin C."/>
            <person name="Lim J.Y."/>
            <person name="Park J.H."/>
            <person name="Huh J.H."/>
            <person name="Kim J.S."/>
            <person name="Kim B.D."/>
            <person name="Cohen O."/>
            <person name="Paran I."/>
            <person name="Suh M.C."/>
            <person name="Lee S.B."/>
            <person name="Kim Y.K."/>
            <person name="Shin Y."/>
            <person name="Noh S.J."/>
            <person name="Park J."/>
            <person name="Seo Y.S."/>
            <person name="Kwon S.Y."/>
            <person name="Kim H.A."/>
            <person name="Park J.M."/>
            <person name="Kim H.J."/>
            <person name="Choi S.B."/>
            <person name="Bosland P.W."/>
            <person name="Reeves G."/>
            <person name="Jo S.H."/>
            <person name="Lee B.W."/>
            <person name="Cho H.T."/>
            <person name="Choi H.S."/>
            <person name="Lee M.S."/>
            <person name="Yu Y."/>
            <person name="Do Choi Y."/>
            <person name="Park B.S."/>
            <person name="van Deynze A."/>
            <person name="Ashrafi H."/>
            <person name="Hill T."/>
            <person name="Kim W.T."/>
            <person name="Pai H.S."/>
            <person name="Ahn H.K."/>
            <person name="Yeam I."/>
            <person name="Giovannoni J.J."/>
            <person name="Rose J.K."/>
            <person name="Sorensen I."/>
            <person name="Lee S.J."/>
            <person name="Kim R.W."/>
            <person name="Choi I.Y."/>
            <person name="Choi B.S."/>
            <person name="Lim J.S."/>
            <person name="Lee Y.H."/>
            <person name="Choi D."/>
        </authorList>
    </citation>
    <scope>NUCLEOTIDE SEQUENCE [LARGE SCALE GENOMIC DNA]</scope>
    <source>
        <strain evidence="19">cv. CM334</strain>
    </source>
</reference>
<keyword evidence="11" id="KW-0067">ATP-binding</keyword>
<dbReference type="Gene3D" id="3.40.50.300">
    <property type="entry name" value="P-loop containing nucleotide triphosphate hydrolases"/>
    <property type="match status" value="1"/>
</dbReference>
<sequence length="1475" mass="170887">MSLNTSHLFEELQCVAKKWASQENARLIQNLRQIEREYSSVCKVAEKDLSWLNHYLDELQRVEEKYGSFHVFSDNNHLLQTANRIQQGCYSFRIFVEGPNVTSSLYAIEDKCKSFYTVLNEYNFIEEYHLLGTLKRIEEDLGSARVFSDQYLSKSSHLLQTLQQTEAECYQSCEFLAELQSKKSDLLQSLQHIEQVWGSFRKYSDELQSKISNFLETTARFVEECGSFLVFLETYLSAEDSVQRLEYGWAFPVDQFMVLKRDFKFLGIILNLQNLKDEPNFLKQARDSIQRTERHIVRIGQENRISEMRYIQRVFHATKSEIRIRYSFPEMYFQLFTNMRGIVIPHFVMEFIDTVVENLSDLLKYNDPSSLLCIGEAMMGQIEKALEGLKFLRSFLCFVSDRCIEPQRQYTFLNHILQVAWLTTMFAWLYLPSTQGYADYPPDEINYLFSKLRREMIQPIDPSTCKIYIGVLQALKLVQSQWYPVIQIKYIVDCEVGFVDTLLHSLKELPVPSNFTAIKKTLQEMLNFLKTNLINLPVRALVFHLQYINSVIVDVGLLVYSLNYKENDKEDETLGEAKNDKEDETLGEANQVLVLDFPGRIQSMQAMIYLISRKLFLFQYGIDEQGTADFTVDILMDLLCHYSNSISSIKSQLQKTQKELMCFQKVVEQDDRCRQFATPVIHLERKLEYVTSSSIEESFPDWCLFLWILHIGADIRLLKAEVAEILEKNVLDLVLHNTKDADIAHSSSQHSRNPAKNEEMVGHKDVMDELRGKLTKGSSGFDVISIVGMPGVGKTTLANNLYFDQSVVSHFDRRAQCCVSQEYSRKGLLLSLLGDITENTTKLEGESEDVLADKLRKLLMFKRYLIFIDDIWEASVWDYLNLCFRNANNGSRIILTTRHYDVASYAKHVSDPLVLRLLSNEESWILLQNKVFNTETCPLALEDVGKSIAQKCGGLPLSIVLVAGILAKMEKERHRWEQVTTKLSQHIQDLSEHTIDLSYQDLPHHLRTCFLYFAVFSEDEEIQVSKLTWLWISEGFVKTHMEKLLEDIAEDYMDNLVERNLVMVSKRSFDGKIKACHIHDLLLEFCRKKAELNNFMQRIKGYPDFTNFCTGRNEVFLPFHVFLPKCKTPRRLSLQSQCNNVEKWCFWFSHVKSFQFREARKIAFSLIDHASYIFNSFKFLRVLDLEFTIIDFLPQELTLLRYLAFRTAKDMLLLPANLCNLETLIVQGMNGRVSLPDTIWKMVKLRHLHIYNQAFFTLNSTQEISESTSKMDDLQTLASAYFSCMDNADKILAKMPNLRKLRCEVLKFTGSFTAFMNLAKLKMLKISSGPTFTLINQLKIPSHLKKLTLTNFRINLNEVTTLSNLQVLKLLGVTISSNTWVVNDGQFGKLKCLKLENLSFSEWDVSDDAFPCLEHLVLKRCRYLEGIPSCFGYMSSLKSIEVKSCKGSLAESATVIKEMQVEEMGYSAFEVFIHK</sequence>
<dbReference type="InterPro" id="IPR044974">
    <property type="entry name" value="Disease_R_plants"/>
</dbReference>
<evidence type="ECO:0000256" key="4">
    <source>
        <dbReference type="ARBA" id="ARBA00008894"/>
    </source>
</evidence>
<dbReference type="Pfam" id="PF12061">
    <property type="entry name" value="NB-LRR"/>
    <property type="match status" value="1"/>
</dbReference>
<dbReference type="PANTHER" id="PTHR23155">
    <property type="entry name" value="DISEASE RESISTANCE PROTEIN RP"/>
    <property type="match status" value="1"/>
</dbReference>
<dbReference type="Gene3D" id="3.80.10.10">
    <property type="entry name" value="Ribonuclease Inhibitor"/>
    <property type="match status" value="1"/>
</dbReference>
<dbReference type="GO" id="GO:0043531">
    <property type="term" value="F:ADP binding"/>
    <property type="evidence" value="ECO:0007669"/>
    <property type="project" value="InterPro"/>
</dbReference>
<dbReference type="SUPFAM" id="SSF52058">
    <property type="entry name" value="L domain-like"/>
    <property type="match status" value="1"/>
</dbReference>
<evidence type="ECO:0000259" key="16">
    <source>
        <dbReference type="Pfam" id="PF23559"/>
    </source>
</evidence>
<dbReference type="GO" id="GO:0009626">
    <property type="term" value="P:plant-type hypersensitive response"/>
    <property type="evidence" value="ECO:0007669"/>
    <property type="project" value="UniProtKB-KW"/>
</dbReference>
<dbReference type="FunFam" id="3.40.50.300:FF:001091">
    <property type="entry name" value="Probable disease resistance protein At1g61300"/>
    <property type="match status" value="1"/>
</dbReference>
<feature type="domain" description="Disease resistance R13L4/SHOC-2-like LRR" evidence="17">
    <location>
        <begin position="1173"/>
        <end position="1443"/>
    </location>
</feature>
<evidence type="ECO:0000256" key="11">
    <source>
        <dbReference type="ARBA" id="ARBA00022840"/>
    </source>
</evidence>
<dbReference type="Proteomes" id="UP000222542">
    <property type="component" value="Unassembled WGS sequence"/>
</dbReference>
<dbReference type="GO" id="GO:0051607">
    <property type="term" value="P:defense response to virus"/>
    <property type="evidence" value="ECO:0007669"/>
    <property type="project" value="UniProtKB-ARBA"/>
</dbReference>
<dbReference type="Pfam" id="PF23598">
    <property type="entry name" value="LRR_14"/>
    <property type="match status" value="1"/>
</dbReference>
<evidence type="ECO:0000256" key="13">
    <source>
        <dbReference type="ARBA" id="ARBA00023136"/>
    </source>
</evidence>
<evidence type="ECO:0000256" key="9">
    <source>
        <dbReference type="ARBA" id="ARBA00022741"/>
    </source>
</evidence>
<comment type="similarity">
    <text evidence="4">Belongs to the disease resistance NB-LRR family.</text>
</comment>
<dbReference type="InterPro" id="IPR055414">
    <property type="entry name" value="LRR_R13L4/SHOC2-like"/>
</dbReference>
<keyword evidence="12" id="KW-0175">Coiled coil</keyword>
<dbReference type="PRINTS" id="PR00364">
    <property type="entry name" value="DISEASERSIST"/>
</dbReference>
<protein>
    <submittedName>
        <fullName evidence="18">Uncharacterized protein</fullName>
    </submittedName>
</protein>
<evidence type="ECO:0000256" key="3">
    <source>
        <dbReference type="ARBA" id="ARBA00004496"/>
    </source>
</evidence>
<dbReference type="Gene3D" id="1.10.10.10">
    <property type="entry name" value="Winged helix-like DNA-binding domain superfamily/Winged helix DNA-binding domain"/>
    <property type="match status" value="1"/>
</dbReference>
<keyword evidence="6" id="KW-0433">Leucine-rich repeat</keyword>
<dbReference type="GO" id="GO:0005737">
    <property type="term" value="C:cytoplasm"/>
    <property type="evidence" value="ECO:0007669"/>
    <property type="project" value="UniProtKB-SubCell"/>
</dbReference>
<evidence type="ECO:0000256" key="2">
    <source>
        <dbReference type="ARBA" id="ARBA00004170"/>
    </source>
</evidence>
<evidence type="ECO:0000259" key="15">
    <source>
        <dbReference type="Pfam" id="PF12061"/>
    </source>
</evidence>
<dbReference type="InterPro" id="IPR036388">
    <property type="entry name" value="WH-like_DNA-bd_sf"/>
</dbReference>
<name>A0A2G2YMQ2_CAPAN</name>
<feature type="domain" description="NB-ARC" evidence="14">
    <location>
        <begin position="764"/>
        <end position="935"/>
    </location>
</feature>
<accession>A0A2G2YMQ2</accession>
<feature type="domain" description="Disease resistance protein winged helix" evidence="16">
    <location>
        <begin position="1015"/>
        <end position="1085"/>
    </location>
</feature>
<dbReference type="InterPro" id="IPR002182">
    <property type="entry name" value="NB-ARC"/>
</dbReference>
<dbReference type="GO" id="GO:0016020">
    <property type="term" value="C:membrane"/>
    <property type="evidence" value="ECO:0007669"/>
    <property type="project" value="UniProtKB-SubCell"/>
</dbReference>
<comment type="caution">
    <text evidence="18">The sequence shown here is derived from an EMBL/GenBank/DDBJ whole genome shotgun (WGS) entry which is preliminary data.</text>
</comment>
<comment type="subcellular location">
    <subcellularLocation>
        <location evidence="3">Cytoplasm</location>
    </subcellularLocation>
    <subcellularLocation>
        <location evidence="2">Membrane</location>
        <topology evidence="2">Peripheral membrane protein</topology>
    </subcellularLocation>
</comment>
<evidence type="ECO:0000256" key="7">
    <source>
        <dbReference type="ARBA" id="ARBA00022667"/>
    </source>
</evidence>
<dbReference type="PANTHER" id="PTHR23155:SF1152">
    <property type="entry name" value="AAA+ ATPASE DOMAIN-CONTAINING PROTEIN"/>
    <property type="match status" value="1"/>
</dbReference>
<evidence type="ECO:0000256" key="8">
    <source>
        <dbReference type="ARBA" id="ARBA00022737"/>
    </source>
</evidence>
<dbReference type="InterPro" id="IPR027417">
    <property type="entry name" value="P-loop_NTPase"/>
</dbReference>
<evidence type="ECO:0000259" key="17">
    <source>
        <dbReference type="Pfam" id="PF23598"/>
    </source>
</evidence>
<proteinExistence type="inferred from homology"/>
<evidence type="ECO:0000256" key="1">
    <source>
        <dbReference type="ARBA" id="ARBA00002074"/>
    </source>
</evidence>
<dbReference type="OMA" id="FRIFVEG"/>
<dbReference type="FunFam" id="1.10.10.10:FF:000322">
    <property type="entry name" value="Probable disease resistance protein At1g63360"/>
    <property type="match status" value="1"/>
</dbReference>
<evidence type="ECO:0000256" key="5">
    <source>
        <dbReference type="ARBA" id="ARBA00022490"/>
    </source>
</evidence>
<gene>
    <name evidence="18" type="ORF">T459_26079</name>
</gene>
<keyword evidence="7" id="KW-0381">Hypersensitive response</keyword>
<dbReference type="InterPro" id="IPR058922">
    <property type="entry name" value="WHD_DRP"/>
</dbReference>
<evidence type="ECO:0000256" key="12">
    <source>
        <dbReference type="ARBA" id="ARBA00023054"/>
    </source>
</evidence>
<evidence type="ECO:0000313" key="18">
    <source>
        <dbReference type="EMBL" id="PHT70975.1"/>
    </source>
</evidence>
<comment type="function">
    <text evidence="1">Confers resistance to late blight (Phytophthora infestans) races carrying the avirulence gene Avr1. Resistance proteins guard the plant against pathogens that contain an appropriate avirulence protein via an indirect interaction with this avirulence protein. That triggers a defense system including the hypersensitive response, which restricts the pathogen growth.</text>
</comment>
<dbReference type="GO" id="GO:0005524">
    <property type="term" value="F:ATP binding"/>
    <property type="evidence" value="ECO:0007669"/>
    <property type="project" value="UniProtKB-KW"/>
</dbReference>